<organism evidence="3 4">
    <name type="scientific">Sistotremastrum suecicum HHB10207 ss-3</name>
    <dbReference type="NCBI Taxonomy" id="1314776"/>
    <lineage>
        <taxon>Eukaryota</taxon>
        <taxon>Fungi</taxon>
        <taxon>Dikarya</taxon>
        <taxon>Basidiomycota</taxon>
        <taxon>Agaricomycotina</taxon>
        <taxon>Agaricomycetes</taxon>
        <taxon>Sistotremastrales</taxon>
        <taxon>Sistotremastraceae</taxon>
        <taxon>Sistotremastrum</taxon>
    </lineage>
</organism>
<evidence type="ECO:0008006" key="5">
    <source>
        <dbReference type="Google" id="ProtNLM"/>
    </source>
</evidence>
<dbReference type="Proteomes" id="UP000076798">
    <property type="component" value="Unassembled WGS sequence"/>
</dbReference>
<dbReference type="Gene3D" id="3.80.10.10">
    <property type="entry name" value="Ribonuclease Inhibitor"/>
    <property type="match status" value="1"/>
</dbReference>
<sequence length="535" mass="61811">MPYDVNKRLSEDVLRLIMWDYVFTEELQSLGQISIIWNPKPLPFDAVVISSICKKWRRVALDHPTLWSQIHFRWPRTTILMYMARRRQMPLSIAIDERAWNSDEFPEFGLTLSDTLQTVERISIEWCHGWYTDKRAPADLTSWVFSLLTKKMPKPKLRELELRFNGSVRSDLSLDFPELSNINVRNISLKAFRPSWHRLTDVIVNSSDLTLSEILGFLGAAQMLEDIVLYHRDRGYIPDEDDDAEVAASKSNDPPTSLPNLKHFKIHWCSDQFADQILRRIRFPSSSSVVLSIARREDDSIFESLPRFVADNLRSAHTLRIDVHTDEYVPFPAFLLFFQTADSPSYRLQFNEGDHLLLTPNDRAEVIYPQGNALLADLTSISFDKLLDATINSRFIPTTAVMHSLFKAFRNVEKLTVRAYVADSAITALRAVKDSSIEHRPCPKLRTLDIQGSQFDHIRLNKMLTNRKQWANDLEELKLTLDRKKEGRMEPEDRKSRKTTLRKVSRIVTTYEVEDGNVTGSSDNDSDPDIWSGIL</sequence>
<reference evidence="3 4" key="1">
    <citation type="journal article" date="2016" name="Mol. Biol. Evol.">
        <title>Comparative Genomics of Early-Diverging Mushroom-Forming Fungi Provides Insights into the Origins of Lignocellulose Decay Capabilities.</title>
        <authorList>
            <person name="Nagy L.G."/>
            <person name="Riley R."/>
            <person name="Tritt A."/>
            <person name="Adam C."/>
            <person name="Daum C."/>
            <person name="Floudas D."/>
            <person name="Sun H."/>
            <person name="Yadav J.S."/>
            <person name="Pangilinan J."/>
            <person name="Larsson K.H."/>
            <person name="Matsuura K."/>
            <person name="Barry K."/>
            <person name="Labutti K."/>
            <person name="Kuo R."/>
            <person name="Ohm R.A."/>
            <person name="Bhattacharya S.S."/>
            <person name="Shirouzu T."/>
            <person name="Yoshinaga Y."/>
            <person name="Martin F.M."/>
            <person name="Grigoriev I.V."/>
            <person name="Hibbett D.S."/>
        </authorList>
    </citation>
    <scope>NUCLEOTIDE SEQUENCE [LARGE SCALE GENOMIC DNA]</scope>
    <source>
        <strain evidence="3 4">HHB10207 ss-3</strain>
    </source>
</reference>
<evidence type="ECO:0000256" key="1">
    <source>
        <dbReference type="SAM" id="Coils"/>
    </source>
</evidence>
<evidence type="ECO:0000313" key="4">
    <source>
        <dbReference type="Proteomes" id="UP000076798"/>
    </source>
</evidence>
<gene>
    <name evidence="3" type="ORF">SISSUDRAFT_1067509</name>
</gene>
<name>A0A165X1K7_9AGAM</name>
<dbReference type="OrthoDB" id="2269034at2759"/>
<protein>
    <recommendedName>
        <fullName evidence="5">F-box domain-containing protein</fullName>
    </recommendedName>
</protein>
<dbReference type="InterPro" id="IPR032675">
    <property type="entry name" value="LRR_dom_sf"/>
</dbReference>
<evidence type="ECO:0000313" key="3">
    <source>
        <dbReference type="EMBL" id="KZT31740.1"/>
    </source>
</evidence>
<feature type="coiled-coil region" evidence="1">
    <location>
        <begin position="460"/>
        <end position="487"/>
    </location>
</feature>
<proteinExistence type="predicted"/>
<dbReference type="EMBL" id="KV428475">
    <property type="protein sequence ID" value="KZT31740.1"/>
    <property type="molecule type" value="Genomic_DNA"/>
</dbReference>
<keyword evidence="4" id="KW-1185">Reference proteome</keyword>
<keyword evidence="1" id="KW-0175">Coiled coil</keyword>
<feature type="region of interest" description="Disordered" evidence="2">
    <location>
        <begin position="515"/>
        <end position="535"/>
    </location>
</feature>
<accession>A0A165X1K7</accession>
<dbReference type="AlphaFoldDB" id="A0A165X1K7"/>
<evidence type="ECO:0000256" key="2">
    <source>
        <dbReference type="SAM" id="MobiDB-lite"/>
    </source>
</evidence>